<keyword evidence="6 8" id="KW-0408">Iron</keyword>
<dbReference type="PROSITE" id="PS00086">
    <property type="entry name" value="CYTOCHROME_P450"/>
    <property type="match status" value="1"/>
</dbReference>
<name>A0A7W7B4B4_9SPHN</name>
<dbReference type="InterPro" id="IPR001128">
    <property type="entry name" value="Cyt_P450"/>
</dbReference>
<dbReference type="InterPro" id="IPR036396">
    <property type="entry name" value="Cyt_P450_sf"/>
</dbReference>
<dbReference type="PANTHER" id="PTHR24286:SF24">
    <property type="entry name" value="LANOSTEROL 14-ALPHA DEMETHYLASE"/>
    <property type="match status" value="1"/>
</dbReference>
<evidence type="ECO:0000256" key="7">
    <source>
        <dbReference type="ARBA" id="ARBA00023033"/>
    </source>
</evidence>
<keyword evidence="3 8" id="KW-0349">Heme</keyword>
<protein>
    <submittedName>
        <fullName evidence="9">Cytochrome P450</fullName>
    </submittedName>
</protein>
<dbReference type="InterPro" id="IPR002397">
    <property type="entry name" value="Cyt_P450_B"/>
</dbReference>
<evidence type="ECO:0000313" key="10">
    <source>
        <dbReference type="Proteomes" id="UP000566324"/>
    </source>
</evidence>
<evidence type="ECO:0000256" key="1">
    <source>
        <dbReference type="ARBA" id="ARBA00001971"/>
    </source>
</evidence>
<gene>
    <name evidence="9" type="ORF">GGQ98_002496</name>
</gene>
<keyword evidence="10" id="KW-1185">Reference proteome</keyword>
<organism evidence="9 10">
    <name type="scientific">Sphingosinicella soli</name>
    <dbReference type="NCBI Taxonomy" id="333708"/>
    <lineage>
        <taxon>Bacteria</taxon>
        <taxon>Pseudomonadati</taxon>
        <taxon>Pseudomonadota</taxon>
        <taxon>Alphaproteobacteria</taxon>
        <taxon>Sphingomonadales</taxon>
        <taxon>Sphingosinicellaceae</taxon>
        <taxon>Sphingosinicella</taxon>
    </lineage>
</organism>
<dbReference type="PANTHER" id="PTHR24286">
    <property type="entry name" value="CYTOCHROME P450 26"/>
    <property type="match status" value="1"/>
</dbReference>
<dbReference type="SUPFAM" id="SSF48264">
    <property type="entry name" value="Cytochrome P450"/>
    <property type="match status" value="1"/>
</dbReference>
<dbReference type="PRINTS" id="PR00359">
    <property type="entry name" value="BP450"/>
</dbReference>
<accession>A0A7W7B4B4</accession>
<comment type="similarity">
    <text evidence="2 8">Belongs to the cytochrome P450 family.</text>
</comment>
<dbReference type="RefSeq" id="WP_184069962.1">
    <property type="nucleotide sequence ID" value="NZ_JACHNZ010000029.1"/>
</dbReference>
<keyword evidence="4 8" id="KW-0479">Metal-binding</keyword>
<comment type="caution">
    <text evidence="9">The sequence shown here is derived from an EMBL/GenBank/DDBJ whole genome shotgun (WGS) entry which is preliminary data.</text>
</comment>
<dbReference type="AlphaFoldDB" id="A0A7W7B4B4"/>
<reference evidence="9 10" key="1">
    <citation type="submission" date="2020-08" db="EMBL/GenBank/DDBJ databases">
        <title>Genomic Encyclopedia of Type Strains, Phase IV (KMG-IV): sequencing the most valuable type-strain genomes for metagenomic binning, comparative biology and taxonomic classification.</title>
        <authorList>
            <person name="Goeker M."/>
        </authorList>
    </citation>
    <scope>NUCLEOTIDE SEQUENCE [LARGE SCALE GENOMIC DNA]</scope>
    <source>
        <strain evidence="9 10">DSM 17328</strain>
    </source>
</reference>
<dbReference type="Gene3D" id="1.10.630.10">
    <property type="entry name" value="Cytochrome P450"/>
    <property type="match status" value="1"/>
</dbReference>
<dbReference type="Pfam" id="PF00067">
    <property type="entry name" value="p450"/>
    <property type="match status" value="1"/>
</dbReference>
<evidence type="ECO:0000256" key="2">
    <source>
        <dbReference type="ARBA" id="ARBA00010617"/>
    </source>
</evidence>
<dbReference type="GO" id="GO:0016125">
    <property type="term" value="P:sterol metabolic process"/>
    <property type="evidence" value="ECO:0007669"/>
    <property type="project" value="TreeGrafter"/>
</dbReference>
<dbReference type="GO" id="GO:0005506">
    <property type="term" value="F:iron ion binding"/>
    <property type="evidence" value="ECO:0007669"/>
    <property type="project" value="InterPro"/>
</dbReference>
<evidence type="ECO:0000256" key="3">
    <source>
        <dbReference type="ARBA" id="ARBA00022617"/>
    </source>
</evidence>
<evidence type="ECO:0000256" key="4">
    <source>
        <dbReference type="ARBA" id="ARBA00022723"/>
    </source>
</evidence>
<comment type="cofactor">
    <cofactor evidence="1">
        <name>heme</name>
        <dbReference type="ChEBI" id="CHEBI:30413"/>
    </cofactor>
</comment>
<evidence type="ECO:0000256" key="5">
    <source>
        <dbReference type="ARBA" id="ARBA00023002"/>
    </source>
</evidence>
<dbReference type="GO" id="GO:0016705">
    <property type="term" value="F:oxidoreductase activity, acting on paired donors, with incorporation or reduction of molecular oxygen"/>
    <property type="evidence" value="ECO:0007669"/>
    <property type="project" value="InterPro"/>
</dbReference>
<dbReference type="Proteomes" id="UP000566324">
    <property type="component" value="Unassembled WGS sequence"/>
</dbReference>
<evidence type="ECO:0000313" key="9">
    <source>
        <dbReference type="EMBL" id="MBB4632868.1"/>
    </source>
</evidence>
<evidence type="ECO:0000256" key="6">
    <source>
        <dbReference type="ARBA" id="ARBA00023004"/>
    </source>
</evidence>
<keyword evidence="5 8" id="KW-0560">Oxidoreductase</keyword>
<sequence>MNAPVHPQEFRTDDGSTPAQRFARLRDTGYADLAHLPGELPGSRLRGVLRTLRFLRDPLTMVRDQVDRYGRVYRTPNIGGGWQATLIGPEANELVFMDRDKTFSSEQGWNPILDRVFPRGLMLMDFEEHRLHRKTLSVAFKPAPMQNYLGALQEGIAARVAKWPQDVKFYPAIKQLTLDLAATSFLGIPWGPEADRINRSFVDMVAASIGIVRKPLPFTAMARGVKGRAFMCAFFGREIPKRRGAAGDDIFTQICNAEHEDEASGQTRLLTDQEIIDHMNFLMMAAHDTLTSSLTSTVYYLGTSPEWQGALRAEVQGARAEFGDRIPYGELDRFEKCEWAFKEAMRLNAPVPGLPRRALKDFVFGNYTIPAGTHVGINPMMTHRLPELWPDPDRFDPSRFSPANSKGRHKYAWVPFGGGGHMCLGLHFAYMQAKAFLFELLDQRRIVLREDYEADFAMFPMPKPRDGLPLRLERL</sequence>
<dbReference type="GO" id="GO:0004497">
    <property type="term" value="F:monooxygenase activity"/>
    <property type="evidence" value="ECO:0007669"/>
    <property type="project" value="UniProtKB-KW"/>
</dbReference>
<evidence type="ECO:0000256" key="8">
    <source>
        <dbReference type="RuleBase" id="RU000461"/>
    </source>
</evidence>
<dbReference type="EMBL" id="JACHNZ010000029">
    <property type="protein sequence ID" value="MBB4632868.1"/>
    <property type="molecule type" value="Genomic_DNA"/>
</dbReference>
<dbReference type="GO" id="GO:0020037">
    <property type="term" value="F:heme binding"/>
    <property type="evidence" value="ECO:0007669"/>
    <property type="project" value="InterPro"/>
</dbReference>
<proteinExistence type="inferred from homology"/>
<keyword evidence="7 8" id="KW-0503">Monooxygenase</keyword>
<dbReference type="InterPro" id="IPR017972">
    <property type="entry name" value="Cyt_P450_CS"/>
</dbReference>